<evidence type="ECO:0000313" key="1">
    <source>
        <dbReference type="EMBL" id="KTD23899.1"/>
    </source>
</evidence>
<dbReference type="EMBL" id="LNYI01000011">
    <property type="protein sequence ID" value="KTD23899.1"/>
    <property type="molecule type" value="Genomic_DNA"/>
</dbReference>
<comment type="caution">
    <text evidence="1">The sequence shown here is derived from an EMBL/GenBank/DDBJ whole genome shotgun (WGS) entry which is preliminary data.</text>
</comment>
<dbReference type="AlphaFoldDB" id="A0A0W0VUP8"/>
<gene>
    <name evidence="1" type="ORF">Llan_0680</name>
</gene>
<sequence>MDELMDFFNELLRNTNLNNVHPNINIEENEFLDIRIDFPTPTKNRPNRRSRMLIFRLSEEFIADHRNNMINNIPREEVIRTINSFDFQNRTRTRNESQPSQVFLITTMGEIQPIII</sequence>
<dbReference type="RefSeq" id="WP_028372108.1">
    <property type="nucleotide sequence ID" value="NZ_CAAAJD010000001.1"/>
</dbReference>
<proteinExistence type="predicted"/>
<keyword evidence="2" id="KW-1185">Reference proteome</keyword>
<organism evidence="1 2">
    <name type="scientific">Legionella lansingensis</name>
    <dbReference type="NCBI Taxonomy" id="45067"/>
    <lineage>
        <taxon>Bacteria</taxon>
        <taxon>Pseudomonadati</taxon>
        <taxon>Pseudomonadota</taxon>
        <taxon>Gammaproteobacteria</taxon>
        <taxon>Legionellales</taxon>
        <taxon>Legionellaceae</taxon>
        <taxon>Legionella</taxon>
    </lineage>
</organism>
<evidence type="ECO:0000313" key="2">
    <source>
        <dbReference type="Proteomes" id="UP000054869"/>
    </source>
</evidence>
<protein>
    <submittedName>
        <fullName evidence="1">Uncharacterized protein</fullName>
    </submittedName>
</protein>
<reference evidence="1 2" key="1">
    <citation type="submission" date="2015-11" db="EMBL/GenBank/DDBJ databases">
        <title>Genomic analysis of 38 Legionella species identifies large and diverse effector repertoires.</title>
        <authorList>
            <person name="Burstein D."/>
            <person name="Amaro F."/>
            <person name="Zusman T."/>
            <person name="Lifshitz Z."/>
            <person name="Cohen O."/>
            <person name="Gilbert J.A."/>
            <person name="Pupko T."/>
            <person name="Shuman H.A."/>
            <person name="Segal G."/>
        </authorList>
    </citation>
    <scope>NUCLEOTIDE SEQUENCE [LARGE SCALE GENOMIC DNA]</scope>
    <source>
        <strain evidence="1 2">ATCC 49751</strain>
    </source>
</reference>
<name>A0A0W0VUP8_9GAMM</name>
<accession>A0A0W0VUP8</accession>
<dbReference type="Proteomes" id="UP000054869">
    <property type="component" value="Unassembled WGS sequence"/>
</dbReference>
<dbReference type="PATRIC" id="fig|45067.4.peg.707"/>